<dbReference type="EMBL" id="CP035758">
    <property type="protein sequence ID" value="QBD81872.1"/>
    <property type="molecule type" value="Genomic_DNA"/>
</dbReference>
<dbReference type="RefSeq" id="WP_129892933.1">
    <property type="nucleotide sequence ID" value="NZ_CP035758.1"/>
</dbReference>
<keyword evidence="2" id="KW-1185">Reference proteome</keyword>
<gene>
    <name evidence="1" type="ORF">EPA93_40220</name>
</gene>
<name>A0A4P6K1W7_KTERU</name>
<evidence type="ECO:0000313" key="1">
    <source>
        <dbReference type="EMBL" id="QBD81872.1"/>
    </source>
</evidence>
<sequence length="114" mass="13260">MGEFSCVRIWQLKAEATPADLENLATSSLLEMQRWIPGVKRFALFRIAYTADDATRYSMNLTFASHEAYKYWLQMEEEALDYWERYAAVLTRWEQLCFLVAEYAGELIVDASLG</sequence>
<evidence type="ECO:0008006" key="3">
    <source>
        <dbReference type="Google" id="ProtNLM"/>
    </source>
</evidence>
<evidence type="ECO:0000313" key="2">
    <source>
        <dbReference type="Proteomes" id="UP000290365"/>
    </source>
</evidence>
<dbReference type="AlphaFoldDB" id="A0A4P6K1W7"/>
<organism evidence="1 2">
    <name type="scientific">Ktedonosporobacter rubrisoli</name>
    <dbReference type="NCBI Taxonomy" id="2509675"/>
    <lineage>
        <taxon>Bacteria</taxon>
        <taxon>Bacillati</taxon>
        <taxon>Chloroflexota</taxon>
        <taxon>Ktedonobacteria</taxon>
        <taxon>Ktedonobacterales</taxon>
        <taxon>Ktedonosporobacteraceae</taxon>
        <taxon>Ktedonosporobacter</taxon>
    </lineage>
</organism>
<dbReference type="KEGG" id="kbs:EPA93_40220"/>
<reference evidence="1 2" key="1">
    <citation type="submission" date="2019-01" db="EMBL/GenBank/DDBJ databases">
        <title>Ktedonosporobacter rubrisoli SCAWS-G2.</title>
        <authorList>
            <person name="Huang Y."/>
            <person name="Yan B."/>
        </authorList>
    </citation>
    <scope>NUCLEOTIDE SEQUENCE [LARGE SCALE GENOMIC DNA]</scope>
    <source>
        <strain evidence="1 2">SCAWS-G2</strain>
    </source>
</reference>
<accession>A0A4P6K1W7</accession>
<protein>
    <recommendedName>
        <fullName evidence="3">ABM domain-containing protein</fullName>
    </recommendedName>
</protein>
<proteinExistence type="predicted"/>
<dbReference type="Proteomes" id="UP000290365">
    <property type="component" value="Chromosome"/>
</dbReference>